<evidence type="ECO:0000256" key="5">
    <source>
        <dbReference type="ARBA" id="ARBA00022825"/>
    </source>
</evidence>
<dbReference type="InterPro" id="IPR030400">
    <property type="entry name" value="Sedolisin_dom"/>
</dbReference>
<dbReference type="GO" id="GO:0008240">
    <property type="term" value="F:tripeptidyl-peptidase activity"/>
    <property type="evidence" value="ECO:0007669"/>
    <property type="project" value="TreeGrafter"/>
</dbReference>
<keyword evidence="4" id="KW-0378">Hydrolase</keyword>
<dbReference type="GO" id="GO:0046872">
    <property type="term" value="F:metal ion binding"/>
    <property type="evidence" value="ECO:0007669"/>
    <property type="project" value="UniProtKB-KW"/>
</dbReference>
<dbReference type="InterPro" id="IPR023828">
    <property type="entry name" value="Peptidase_S8_Ser-AS"/>
</dbReference>
<evidence type="ECO:0000256" key="3">
    <source>
        <dbReference type="ARBA" id="ARBA00022723"/>
    </source>
</evidence>
<evidence type="ECO:0000256" key="7">
    <source>
        <dbReference type="ARBA" id="ARBA00023145"/>
    </source>
</evidence>
<dbReference type="AlphaFoldDB" id="A0AAU7D708"/>
<dbReference type="KEGG" id="epl:P4G45_14000"/>
<dbReference type="PANTHER" id="PTHR14218">
    <property type="entry name" value="PROTEASE S8 TRIPEPTIDYL PEPTIDASE I CLN2"/>
    <property type="match status" value="1"/>
</dbReference>
<dbReference type="Pfam" id="PF00082">
    <property type="entry name" value="Peptidase_S8"/>
    <property type="match status" value="1"/>
</dbReference>
<keyword evidence="8" id="KW-0732">Signal</keyword>
<dbReference type="SUPFAM" id="SSF54897">
    <property type="entry name" value="Protease propeptides/inhibitors"/>
    <property type="match status" value="1"/>
</dbReference>
<reference evidence="11" key="1">
    <citation type="submission" date="2023-03" db="EMBL/GenBank/DDBJ databases">
        <title>Edaphobacter sp.</title>
        <authorList>
            <person name="Huber K.J."/>
            <person name="Papendorf J."/>
            <person name="Pilke C."/>
            <person name="Bunk B."/>
            <person name="Sproeer C."/>
            <person name="Pester M."/>
        </authorList>
    </citation>
    <scope>NUCLEOTIDE SEQUENCE</scope>
    <source>
        <strain evidence="10">DSM 109919</strain>
        <strain evidence="11">DSM 109920</strain>
    </source>
</reference>
<evidence type="ECO:0000313" key="11">
    <source>
        <dbReference type="EMBL" id="XBH12875.1"/>
    </source>
</evidence>
<dbReference type="EMBL" id="CP121195">
    <property type="protein sequence ID" value="XBH12875.1"/>
    <property type="molecule type" value="Genomic_DNA"/>
</dbReference>
<evidence type="ECO:0000256" key="2">
    <source>
        <dbReference type="ARBA" id="ARBA00022670"/>
    </source>
</evidence>
<gene>
    <name evidence="10" type="ORF">P4G45_14000</name>
    <name evidence="11" type="ORF">P8936_14415</name>
</gene>
<dbReference type="EMBL" id="CP121194">
    <property type="protein sequence ID" value="XBH09588.1"/>
    <property type="molecule type" value="Genomic_DNA"/>
</dbReference>
<dbReference type="CDD" id="cd04056">
    <property type="entry name" value="Peptidases_S53"/>
    <property type="match status" value="1"/>
</dbReference>
<protein>
    <submittedName>
        <fullName evidence="11">S53 family serine peptidase</fullName>
    </submittedName>
</protein>
<evidence type="ECO:0000313" key="10">
    <source>
        <dbReference type="EMBL" id="XBH09588.1"/>
    </source>
</evidence>
<dbReference type="SUPFAM" id="SSF52743">
    <property type="entry name" value="Subtilisin-like"/>
    <property type="match status" value="1"/>
</dbReference>
<dbReference type="Gene3D" id="3.40.50.200">
    <property type="entry name" value="Peptidase S8/S53 domain"/>
    <property type="match status" value="1"/>
</dbReference>
<evidence type="ECO:0000256" key="4">
    <source>
        <dbReference type="ARBA" id="ARBA00022801"/>
    </source>
</evidence>
<evidence type="ECO:0000256" key="1">
    <source>
        <dbReference type="ARBA" id="ARBA00001913"/>
    </source>
</evidence>
<dbReference type="SMART" id="SM00944">
    <property type="entry name" value="Pro-kuma_activ"/>
    <property type="match status" value="1"/>
</dbReference>
<evidence type="ECO:0000256" key="8">
    <source>
        <dbReference type="SAM" id="SignalP"/>
    </source>
</evidence>
<dbReference type="RefSeq" id="WP_348267097.1">
    <property type="nucleotide sequence ID" value="NZ_CP121194.1"/>
</dbReference>
<dbReference type="InterPro" id="IPR036852">
    <property type="entry name" value="Peptidase_S8/S53_dom_sf"/>
</dbReference>
<dbReference type="InterPro" id="IPR050819">
    <property type="entry name" value="Tripeptidyl-peptidase_I"/>
</dbReference>
<evidence type="ECO:0000259" key="9">
    <source>
        <dbReference type="PROSITE" id="PS51695"/>
    </source>
</evidence>
<organism evidence="11">
    <name type="scientific">Edaphobacter paludis</name>
    <dbReference type="NCBI Taxonomy" id="3035702"/>
    <lineage>
        <taxon>Bacteria</taxon>
        <taxon>Pseudomonadati</taxon>
        <taxon>Acidobacteriota</taxon>
        <taxon>Terriglobia</taxon>
        <taxon>Terriglobales</taxon>
        <taxon>Acidobacteriaceae</taxon>
        <taxon>Edaphobacter</taxon>
    </lineage>
</organism>
<feature type="signal peptide" evidence="8">
    <location>
        <begin position="1"/>
        <end position="28"/>
    </location>
</feature>
<feature type="domain" description="Peptidase S53" evidence="9">
    <location>
        <begin position="190"/>
        <end position="588"/>
    </location>
</feature>
<evidence type="ECO:0000256" key="6">
    <source>
        <dbReference type="ARBA" id="ARBA00022837"/>
    </source>
</evidence>
<keyword evidence="5" id="KW-0720">Serine protease</keyword>
<accession>A0AAU7CX46</accession>
<comment type="cofactor">
    <cofactor evidence="1">
        <name>Ca(2+)</name>
        <dbReference type="ChEBI" id="CHEBI:29108"/>
    </cofactor>
</comment>
<dbReference type="InterPro" id="IPR000209">
    <property type="entry name" value="Peptidase_S8/S53_dom"/>
</dbReference>
<dbReference type="CDD" id="cd11377">
    <property type="entry name" value="Pro-peptidase_S53"/>
    <property type="match status" value="1"/>
</dbReference>
<keyword evidence="6" id="KW-0106">Calcium</keyword>
<dbReference type="PANTHER" id="PTHR14218:SF15">
    <property type="entry name" value="TRIPEPTIDYL-PEPTIDASE 1"/>
    <property type="match status" value="1"/>
</dbReference>
<accession>A0AAU7D708</accession>
<dbReference type="GO" id="GO:0004252">
    <property type="term" value="F:serine-type endopeptidase activity"/>
    <property type="evidence" value="ECO:0007669"/>
    <property type="project" value="InterPro"/>
</dbReference>
<proteinExistence type="predicted"/>
<dbReference type="PROSITE" id="PS51695">
    <property type="entry name" value="SEDOLISIN"/>
    <property type="match status" value="1"/>
</dbReference>
<keyword evidence="7" id="KW-0865">Zymogen</keyword>
<dbReference type="GO" id="GO:0006508">
    <property type="term" value="P:proteolysis"/>
    <property type="evidence" value="ECO:0007669"/>
    <property type="project" value="UniProtKB-KW"/>
</dbReference>
<dbReference type="Pfam" id="PF09286">
    <property type="entry name" value="Pro-kuma_activ"/>
    <property type="match status" value="1"/>
</dbReference>
<name>A0AAU7D708_9BACT</name>
<sequence>MQPRKLRTIFVAGLLVCGTLFTAAAGFAAERATLQERVAAQQQVEFNIYLPLEHRAQLETLLAALHNSSSAQYHKWLTPNEFNSRFGANEHSVATIVNELNAYGLRSDRVSAQQIQVTGDARAVEQLFLTELHAATFPNGQKTIAASQAISLPGSMAASGAVVTGLSAFIRVHKHSHRAATAIPENRYSNVGPYWFDDLKQAYLYPSYQGYNGKGVTIGILMTGGYNPADMNKYFAHEQLPTPKITEVDIAGGAPFDPNNSFETHLDLQQSGGMAPNAHLVLYNIPDLTDNHILAGLTKILDQNRADVVSMSFGGPELGYEPQYNGGQDETALLGVYDDMFARGTAQGITFIASSGDAGALSVPPAACFAPNATSACGSVLASVESPASSPHVTGVGGTNLVTTMSSTSLDSKYVSEAAFDDPLEGDIFYGTPATGSVWASGGGNSIYYKKPAFQFMVNTGSNYRTVPDVSLHMGGCPIGAVLPCGPDRSADIVAIGGKYYGVIGTSASAPDFAGLTALKIQRMGSRLGNENYDIYALANLQQAGSLKVFHDDIPGYNGLYTSQKGYNRVLGNGTVIGINFLLAPATPAAGTPQTPSNP</sequence>
<keyword evidence="2" id="KW-0645">Protease</keyword>
<keyword evidence="3" id="KW-0479">Metal-binding</keyword>
<dbReference type="PROSITE" id="PS00138">
    <property type="entry name" value="SUBTILASE_SER"/>
    <property type="match status" value="1"/>
</dbReference>
<feature type="chain" id="PRO_5043288547" evidence="8">
    <location>
        <begin position="29"/>
        <end position="599"/>
    </location>
</feature>
<dbReference type="InterPro" id="IPR015366">
    <property type="entry name" value="S53_propep"/>
</dbReference>